<sequence>MVKECELLSNYLIINKNLIEKQSKRSLMISMGNDFYSLSKVGNYKFSPYKVVFRDNTTMCASVVIEQETPWGEKILPIPAKHAPYISMNKNGAEITEEAYYLCGILNTDIINKYFKFTFSGRSYSINFEIKLPKFNRKNSIQYEIAKLAQELTVKKINYEEGISRIEELYLELCDSI</sequence>
<dbReference type="RefSeq" id="WP_131401340.1">
    <property type="nucleotide sequence ID" value="NZ_CP020085.1"/>
</dbReference>
<name>A0AAX1M2K2_GLAPU</name>
<organism evidence="1 2">
    <name type="scientific">Glaesserella parasuis</name>
    <name type="common">Haemophilus parasuis</name>
    <dbReference type="NCBI Taxonomy" id="738"/>
    <lineage>
        <taxon>Bacteria</taxon>
        <taxon>Pseudomonadati</taxon>
        <taxon>Pseudomonadota</taxon>
        <taxon>Gammaproteobacteria</taxon>
        <taxon>Pasteurellales</taxon>
        <taxon>Pasteurellaceae</taxon>
        <taxon>Glaesserella</taxon>
    </lineage>
</organism>
<accession>A0AAX1M2K2</accession>
<gene>
    <name evidence="1" type="ORF">J1G54_08030</name>
</gene>
<dbReference type="Proteomes" id="UP000662736">
    <property type="component" value="Chromosome"/>
</dbReference>
<evidence type="ECO:0000313" key="2">
    <source>
        <dbReference type="Proteomes" id="UP000662736"/>
    </source>
</evidence>
<reference evidence="1" key="1">
    <citation type="submission" date="2021-03" db="EMBL/GenBank/DDBJ databases">
        <title>Characterization of a novel Integrative Conjugative Element in Glaesserella parasuis.</title>
        <authorList>
            <person name="Hu G."/>
            <person name="Sun H."/>
        </authorList>
    </citation>
    <scope>NUCLEOTIDE SEQUENCE</scope>
    <source>
        <strain evidence="1">GHP1807</strain>
    </source>
</reference>
<evidence type="ECO:0000313" key="1">
    <source>
        <dbReference type="EMBL" id="QSX16324.1"/>
    </source>
</evidence>
<evidence type="ECO:0008006" key="3">
    <source>
        <dbReference type="Google" id="ProtNLM"/>
    </source>
</evidence>
<protein>
    <recommendedName>
        <fullName evidence="3">Type I restriction modification DNA specificity domain-containing protein</fullName>
    </recommendedName>
</protein>
<dbReference type="EMBL" id="CP071491">
    <property type="protein sequence ID" value="QSX16324.1"/>
    <property type="molecule type" value="Genomic_DNA"/>
</dbReference>
<dbReference type="AlphaFoldDB" id="A0AAX1M2K2"/>
<proteinExistence type="predicted"/>